<proteinExistence type="predicted"/>
<name>A0ABV2SM56_9GAMM</name>
<dbReference type="RefSeq" id="WP_354008901.1">
    <property type="nucleotide sequence ID" value="NZ_JBEWTA010000001.1"/>
</dbReference>
<dbReference type="EMBL" id="JBEWTB010000002">
    <property type="protein sequence ID" value="MET4758852.1"/>
    <property type="molecule type" value="Genomic_DNA"/>
</dbReference>
<gene>
    <name evidence="2" type="ORF">V5J35_004044</name>
</gene>
<organism evidence="2 3">
    <name type="scientific">Endozoicomonas lisbonensis</name>
    <dbReference type="NCBI Taxonomy" id="3120522"/>
    <lineage>
        <taxon>Bacteria</taxon>
        <taxon>Pseudomonadati</taxon>
        <taxon>Pseudomonadota</taxon>
        <taxon>Gammaproteobacteria</taxon>
        <taxon>Oceanospirillales</taxon>
        <taxon>Endozoicomonadaceae</taxon>
        <taxon>Endozoicomonas</taxon>
    </lineage>
</organism>
<protein>
    <recommendedName>
        <fullName evidence="1">Putative adhesin Stv domain-containing protein</fullName>
    </recommendedName>
</protein>
<accession>A0ABV2SM56</accession>
<keyword evidence="3" id="KW-1185">Reference proteome</keyword>
<dbReference type="Pfam" id="PF21527">
    <property type="entry name" value="Stv"/>
    <property type="match status" value="1"/>
</dbReference>
<feature type="domain" description="Putative adhesin Stv" evidence="1">
    <location>
        <begin position="26"/>
        <end position="144"/>
    </location>
</feature>
<comment type="caution">
    <text evidence="2">The sequence shown here is derived from an EMBL/GenBank/DDBJ whole genome shotgun (WGS) entry which is preliminary data.</text>
</comment>
<evidence type="ECO:0000259" key="1">
    <source>
        <dbReference type="Pfam" id="PF21527"/>
    </source>
</evidence>
<dbReference type="Proteomes" id="UP001549366">
    <property type="component" value="Unassembled WGS sequence"/>
</dbReference>
<sequence length="165" mass="18359">MMNIAVLEGKLKLYSSELFDGKAQNLLIAAHGGVWSMHSFMGITRSVMKMHHFKMPPWATLYFYAPHGTATSTELAPYMKWRYPPLEAIMPGETVVNYDLGHVAGGLAYTTGPCAPAETSLKEVLDVLARTGRIYPMVHCIFCRHEYGTPVEEYTPGYQNTAPSL</sequence>
<dbReference type="InterPro" id="IPR049002">
    <property type="entry name" value="Stv"/>
</dbReference>
<evidence type="ECO:0000313" key="2">
    <source>
        <dbReference type="EMBL" id="MET4758852.1"/>
    </source>
</evidence>
<evidence type="ECO:0000313" key="3">
    <source>
        <dbReference type="Proteomes" id="UP001549366"/>
    </source>
</evidence>
<reference evidence="2 3" key="1">
    <citation type="submission" date="2024-06" db="EMBL/GenBank/DDBJ databases">
        <title>Genomic Encyclopedia of Type Strains, Phase V (KMG-V): Genome sequencing to study the core and pangenomes of soil and plant-associated prokaryotes.</title>
        <authorList>
            <person name="Whitman W."/>
        </authorList>
    </citation>
    <scope>NUCLEOTIDE SEQUENCE [LARGE SCALE GENOMIC DNA]</scope>
    <source>
        <strain evidence="2 3">NE40</strain>
    </source>
</reference>